<protein>
    <submittedName>
        <fullName evidence="1">Uncharacterized protein</fullName>
    </submittedName>
</protein>
<comment type="caution">
    <text evidence="1">The sequence shown here is derived from an EMBL/GenBank/DDBJ whole genome shotgun (WGS) entry which is preliminary data.</text>
</comment>
<evidence type="ECO:0000313" key="2">
    <source>
        <dbReference type="Proteomes" id="UP001187415"/>
    </source>
</evidence>
<organism evidence="1 2">
    <name type="scientific">Channa striata</name>
    <name type="common">Snakehead murrel</name>
    <name type="synonym">Ophicephalus striatus</name>
    <dbReference type="NCBI Taxonomy" id="64152"/>
    <lineage>
        <taxon>Eukaryota</taxon>
        <taxon>Metazoa</taxon>
        <taxon>Chordata</taxon>
        <taxon>Craniata</taxon>
        <taxon>Vertebrata</taxon>
        <taxon>Euteleostomi</taxon>
        <taxon>Actinopterygii</taxon>
        <taxon>Neopterygii</taxon>
        <taxon>Teleostei</taxon>
        <taxon>Neoteleostei</taxon>
        <taxon>Acanthomorphata</taxon>
        <taxon>Anabantaria</taxon>
        <taxon>Anabantiformes</taxon>
        <taxon>Channoidei</taxon>
        <taxon>Channidae</taxon>
        <taxon>Channa</taxon>
    </lineage>
</organism>
<evidence type="ECO:0000313" key="1">
    <source>
        <dbReference type="EMBL" id="KAK2817598.1"/>
    </source>
</evidence>
<dbReference type="AlphaFoldDB" id="A0AA88IRI0"/>
<keyword evidence="2" id="KW-1185">Reference proteome</keyword>
<proteinExistence type="predicted"/>
<gene>
    <name evidence="1" type="ORF">Q5P01_025789</name>
</gene>
<name>A0AA88IRI0_CHASR</name>
<sequence length="74" mass="8130">MKKCRVDASPLYACARSDVERVNNRRTFKESAVRQTPSDFTAGGFKLSVSELLCSMSSPAGPRLCFCSVKEDPP</sequence>
<dbReference type="EMBL" id="JAUPFM010000021">
    <property type="protein sequence ID" value="KAK2817598.1"/>
    <property type="molecule type" value="Genomic_DNA"/>
</dbReference>
<dbReference type="Proteomes" id="UP001187415">
    <property type="component" value="Unassembled WGS sequence"/>
</dbReference>
<accession>A0AA88IRI0</accession>
<reference evidence="1" key="1">
    <citation type="submission" date="2023-07" db="EMBL/GenBank/DDBJ databases">
        <title>Chromosome-level Genome Assembly of Striped Snakehead (Channa striata).</title>
        <authorList>
            <person name="Liu H."/>
        </authorList>
    </citation>
    <scope>NUCLEOTIDE SEQUENCE</scope>
    <source>
        <strain evidence="1">Gz</strain>
        <tissue evidence="1">Muscle</tissue>
    </source>
</reference>